<dbReference type="InterPro" id="IPR001394">
    <property type="entry name" value="Peptidase_C19_UCH"/>
</dbReference>
<accession>A0A3N2PXI6</accession>
<feature type="region of interest" description="Disordered" evidence="8">
    <location>
        <begin position="1"/>
        <end position="29"/>
    </location>
</feature>
<protein>
    <recommendedName>
        <fullName evidence="3">ubiquitinyl hydrolase 1</fullName>
        <ecNumber evidence="3">3.4.19.12</ecNumber>
    </recommendedName>
</protein>
<dbReference type="GO" id="GO:0016579">
    <property type="term" value="P:protein deubiquitination"/>
    <property type="evidence" value="ECO:0007669"/>
    <property type="project" value="InterPro"/>
</dbReference>
<dbReference type="PANTHER" id="PTHR24006">
    <property type="entry name" value="UBIQUITIN CARBOXYL-TERMINAL HYDROLASE"/>
    <property type="match status" value="1"/>
</dbReference>
<sequence>MKGKRFFGVRDKDKDGSHRSSKSEDGIQKSLRAQSADAFSWLFKNDASRQSQTSVNHENEKAKVDEVLQRLDESNFSGVSPEVVRDVLQGRYASGDVAKAVELLQLSCDASAGKIYPYDPNVHMLGAENRDAVTCYLDSLLFSMFVSMTAYEGMLKHDFTDEPRSRLVTLLRLWVNMLRTGKLITADIAKHIQEALADCGWRDARNVEQQDTSEAFAFITETLQLPLLQLQVDLFHHGKTDDSDHKIVQERLLNLAVPPDPEGRGLRLEDCVDDYFNSQVDVLRDSLEDKKETPRPATASRMSTMRLVSRDDEAEMSTSEKPTASPVPISPTRDKFPAPGTPNGSLSQASPSIEFAQLSRHRSASVIQHVHVDEKGRPTESGEASRPGKARRTSSTIVKAVTIPAWQFFRLIPWHAAGNREPKNNREVAMSFDQRPVVGICLKRYRFTEQHVPQRLNTFIDIPDSLRLPYFILADERHLEEDPNGFSREYKLVLQSVICHRGESVHSGHYITFARVAPRLLTHNRRHNFDPPPDYEEAQWVKFDDLQLDNRVSYVDDFKQALKAEMPYLLFYQIVPMVDVATTEETETELPSYADSNSKASFCTSAAPSLAASAPVGTVGSMYGAEVDGLDPRRISPPQAPSVRLSLDMERLRLDNHTTERLNSTDLNTSDSLLTFPTKTSDSTSSAGVTPVASQGEESTRDRLSRAAAIFTGKTKSRPPSQGGEGRISSTMIRLGGLIRAGKEPQRDTGVQSPSANDPTTPTSARPGDLSVRASTEASRPSFESDLVVELPSENDADVPNMTPRKDRQKRNKARFRGTQPERECNLM</sequence>
<keyword evidence="5" id="KW-0833">Ubl conjugation pathway</keyword>
<dbReference type="InterPro" id="IPR028889">
    <property type="entry name" value="USP"/>
</dbReference>
<feature type="region of interest" description="Disordered" evidence="8">
    <location>
        <begin position="656"/>
        <end position="828"/>
    </location>
</feature>
<gene>
    <name evidence="10" type="ORF">SODALDRAFT_153833</name>
</gene>
<feature type="region of interest" description="Disordered" evidence="8">
    <location>
        <begin position="369"/>
        <end position="395"/>
    </location>
</feature>
<evidence type="ECO:0000259" key="9">
    <source>
        <dbReference type="PROSITE" id="PS50235"/>
    </source>
</evidence>
<evidence type="ECO:0000313" key="11">
    <source>
        <dbReference type="Proteomes" id="UP000272025"/>
    </source>
</evidence>
<dbReference type="GeneID" id="39575364"/>
<dbReference type="EC" id="3.4.19.12" evidence="3"/>
<dbReference type="RefSeq" id="XP_028466990.1">
    <property type="nucleotide sequence ID" value="XM_028606886.1"/>
</dbReference>
<comment type="similarity">
    <text evidence="2">Belongs to the peptidase C19 family.</text>
</comment>
<keyword evidence="11" id="KW-1185">Reference proteome</keyword>
<feature type="compositionally biased region" description="Basic and acidic residues" evidence="8">
    <location>
        <begin position="8"/>
        <end position="27"/>
    </location>
</feature>
<evidence type="ECO:0000313" key="10">
    <source>
        <dbReference type="EMBL" id="ROT39184.1"/>
    </source>
</evidence>
<dbReference type="Pfam" id="PF00443">
    <property type="entry name" value="UCH"/>
    <property type="match status" value="1"/>
</dbReference>
<organism evidence="10 11">
    <name type="scientific">Sodiomyces alkalinus (strain CBS 110278 / VKM F-3762 / F11)</name>
    <name type="common">Alkaliphilic filamentous fungus</name>
    <dbReference type="NCBI Taxonomy" id="1314773"/>
    <lineage>
        <taxon>Eukaryota</taxon>
        <taxon>Fungi</taxon>
        <taxon>Dikarya</taxon>
        <taxon>Ascomycota</taxon>
        <taxon>Pezizomycotina</taxon>
        <taxon>Sordariomycetes</taxon>
        <taxon>Hypocreomycetidae</taxon>
        <taxon>Glomerellales</taxon>
        <taxon>Plectosphaerellaceae</taxon>
        <taxon>Sodiomyces</taxon>
    </lineage>
</organism>
<dbReference type="GO" id="GO:0005829">
    <property type="term" value="C:cytosol"/>
    <property type="evidence" value="ECO:0007669"/>
    <property type="project" value="TreeGrafter"/>
</dbReference>
<dbReference type="Gene3D" id="3.90.70.10">
    <property type="entry name" value="Cysteine proteinases"/>
    <property type="match status" value="2"/>
</dbReference>
<dbReference type="GO" id="GO:0005634">
    <property type="term" value="C:nucleus"/>
    <property type="evidence" value="ECO:0007669"/>
    <property type="project" value="UniProtKB-SubCell"/>
</dbReference>
<dbReference type="OrthoDB" id="6287070at2759"/>
<dbReference type="SUPFAM" id="SSF54001">
    <property type="entry name" value="Cysteine proteinases"/>
    <property type="match status" value="1"/>
</dbReference>
<keyword evidence="7" id="KW-0788">Thiol protease</keyword>
<dbReference type="EMBL" id="ML119054">
    <property type="protein sequence ID" value="ROT39184.1"/>
    <property type="molecule type" value="Genomic_DNA"/>
</dbReference>
<dbReference type="GO" id="GO:0006508">
    <property type="term" value="P:proteolysis"/>
    <property type="evidence" value="ECO:0007669"/>
    <property type="project" value="UniProtKB-KW"/>
</dbReference>
<feature type="compositionally biased region" description="Basic and acidic residues" evidence="8">
    <location>
        <begin position="370"/>
        <end position="380"/>
    </location>
</feature>
<dbReference type="InterPro" id="IPR050164">
    <property type="entry name" value="Peptidase_C19"/>
</dbReference>
<dbReference type="STRING" id="1314773.A0A3N2PXI6"/>
<feature type="domain" description="USP" evidence="9">
    <location>
        <begin position="125"/>
        <end position="575"/>
    </location>
</feature>
<name>A0A3N2PXI6_SODAK</name>
<dbReference type="PROSITE" id="PS50235">
    <property type="entry name" value="USP_3"/>
    <property type="match status" value="1"/>
</dbReference>
<dbReference type="InterPro" id="IPR038765">
    <property type="entry name" value="Papain-like_cys_pep_sf"/>
</dbReference>
<feature type="compositionally biased region" description="Polar residues" evidence="8">
    <location>
        <begin position="661"/>
        <end position="697"/>
    </location>
</feature>
<dbReference type="AlphaFoldDB" id="A0A3N2PXI6"/>
<feature type="region of interest" description="Disordered" evidence="8">
    <location>
        <begin position="286"/>
        <end position="349"/>
    </location>
</feature>
<evidence type="ECO:0000256" key="5">
    <source>
        <dbReference type="ARBA" id="ARBA00022786"/>
    </source>
</evidence>
<dbReference type="PANTHER" id="PTHR24006:SF722">
    <property type="entry name" value="UBIQUITIN CARBOXYL-TERMINAL HYDROLASE 48"/>
    <property type="match status" value="1"/>
</dbReference>
<proteinExistence type="inferred from homology"/>
<evidence type="ECO:0000256" key="1">
    <source>
        <dbReference type="ARBA" id="ARBA00000707"/>
    </source>
</evidence>
<reference evidence="10 11" key="1">
    <citation type="journal article" date="2018" name="Mol. Ecol.">
        <title>The obligate alkalophilic soda-lake fungus Sodiomyces alkalinus has shifted to a protein diet.</title>
        <authorList>
            <person name="Grum-Grzhimaylo A.A."/>
            <person name="Falkoski D.L."/>
            <person name="van den Heuvel J."/>
            <person name="Valero-Jimenez C.A."/>
            <person name="Min B."/>
            <person name="Choi I.G."/>
            <person name="Lipzen A."/>
            <person name="Daum C.G."/>
            <person name="Aanen D.K."/>
            <person name="Tsang A."/>
            <person name="Henrissat B."/>
            <person name="Bilanenko E.N."/>
            <person name="de Vries R.P."/>
            <person name="van Kan J.A.L."/>
            <person name="Grigoriev I.V."/>
            <person name="Debets A.J.M."/>
        </authorList>
    </citation>
    <scope>NUCLEOTIDE SEQUENCE [LARGE SCALE GENOMIC DNA]</scope>
    <source>
        <strain evidence="10 11">F11</strain>
    </source>
</reference>
<feature type="compositionally biased region" description="Basic residues" evidence="8">
    <location>
        <begin position="807"/>
        <end position="816"/>
    </location>
</feature>
<dbReference type="Proteomes" id="UP000272025">
    <property type="component" value="Unassembled WGS sequence"/>
</dbReference>
<dbReference type="GO" id="GO:0004843">
    <property type="term" value="F:cysteine-type deubiquitinase activity"/>
    <property type="evidence" value="ECO:0007669"/>
    <property type="project" value="UniProtKB-EC"/>
</dbReference>
<evidence type="ECO:0000256" key="4">
    <source>
        <dbReference type="ARBA" id="ARBA00022670"/>
    </source>
</evidence>
<evidence type="ECO:0000256" key="2">
    <source>
        <dbReference type="ARBA" id="ARBA00009085"/>
    </source>
</evidence>
<evidence type="ECO:0000256" key="8">
    <source>
        <dbReference type="SAM" id="MobiDB-lite"/>
    </source>
</evidence>
<keyword evidence="4" id="KW-0645">Protease</keyword>
<keyword evidence="6 10" id="KW-0378">Hydrolase</keyword>
<feature type="compositionally biased region" description="Polar residues" evidence="8">
    <location>
        <begin position="749"/>
        <end position="764"/>
    </location>
</feature>
<evidence type="ECO:0000256" key="6">
    <source>
        <dbReference type="ARBA" id="ARBA00022801"/>
    </source>
</evidence>
<evidence type="ECO:0000256" key="3">
    <source>
        <dbReference type="ARBA" id="ARBA00012759"/>
    </source>
</evidence>
<evidence type="ECO:0000256" key="7">
    <source>
        <dbReference type="ARBA" id="ARBA00022807"/>
    </source>
</evidence>
<comment type="catalytic activity">
    <reaction evidence="1">
        <text>Thiol-dependent hydrolysis of ester, thioester, amide, peptide and isopeptide bonds formed by the C-terminal Gly of ubiquitin (a 76-residue protein attached to proteins as an intracellular targeting signal).</text>
        <dbReference type="EC" id="3.4.19.12"/>
    </reaction>
</comment>